<dbReference type="InterPro" id="IPR032708">
    <property type="entry name" value="McjB_C"/>
</dbReference>
<sequence length="161" mass="17668">MEHRTIGRGPARPFRKVRSLGSRLETGVALLLAQGLVTFVPTRHWRSLLRRKPGYDAAFPAGARERARGLGKQVERIGDAFPWQVKCLPRALAASAMLSRRGIGSHIVIGARRSGETPSMDLHAWLMVGESCVVGRKERETYRAFVPARGAPNGAMDEAGR</sequence>
<dbReference type="Proteomes" id="UP000254101">
    <property type="component" value="Unassembled WGS sequence"/>
</dbReference>
<dbReference type="Pfam" id="PF13471">
    <property type="entry name" value="Transglut_core3"/>
    <property type="match status" value="1"/>
</dbReference>
<protein>
    <submittedName>
        <fullName evidence="3">Lasso peptide biosynthesis B2 protein</fullName>
    </submittedName>
</protein>
<comment type="caution">
    <text evidence="3">The sequence shown here is derived from an EMBL/GenBank/DDBJ whole genome shotgun (WGS) entry which is preliminary data.</text>
</comment>
<evidence type="ECO:0000313" key="4">
    <source>
        <dbReference type="Proteomes" id="UP000254101"/>
    </source>
</evidence>
<dbReference type="OrthoDB" id="3790432at2"/>
<evidence type="ECO:0000313" key="3">
    <source>
        <dbReference type="EMBL" id="RDS76735.1"/>
    </source>
</evidence>
<feature type="transmembrane region" description="Helical" evidence="1">
    <location>
        <begin position="20"/>
        <end position="42"/>
    </location>
</feature>
<dbReference type="RefSeq" id="WP_115490959.1">
    <property type="nucleotide sequence ID" value="NZ_JACHWW010000001.1"/>
</dbReference>
<dbReference type="InterPro" id="IPR053521">
    <property type="entry name" value="McjB-like"/>
</dbReference>
<accession>A0A395LJ74</accession>
<proteinExistence type="predicted"/>
<keyword evidence="1" id="KW-1133">Transmembrane helix</keyword>
<name>A0A395LJ74_9SPHN</name>
<gene>
    <name evidence="3" type="ORF">DL238_03345</name>
</gene>
<keyword evidence="1" id="KW-0472">Membrane</keyword>
<keyword evidence="1" id="KW-0812">Transmembrane</keyword>
<organism evidence="3 4">
    <name type="scientific">Alteriqipengyuania lutimaris</name>
    <dbReference type="NCBI Taxonomy" id="1538146"/>
    <lineage>
        <taxon>Bacteria</taxon>
        <taxon>Pseudomonadati</taxon>
        <taxon>Pseudomonadota</taxon>
        <taxon>Alphaproteobacteria</taxon>
        <taxon>Sphingomonadales</taxon>
        <taxon>Erythrobacteraceae</taxon>
        <taxon>Alteriqipengyuania</taxon>
    </lineage>
</organism>
<dbReference type="AlphaFoldDB" id="A0A395LJ74"/>
<evidence type="ECO:0000259" key="2">
    <source>
        <dbReference type="Pfam" id="PF13471"/>
    </source>
</evidence>
<dbReference type="EMBL" id="QRBB01000001">
    <property type="protein sequence ID" value="RDS76735.1"/>
    <property type="molecule type" value="Genomic_DNA"/>
</dbReference>
<keyword evidence="4" id="KW-1185">Reference proteome</keyword>
<feature type="domain" description="Microcin J25-processing protein McjB C-terminal" evidence="2">
    <location>
        <begin position="38"/>
        <end position="144"/>
    </location>
</feature>
<evidence type="ECO:0000256" key="1">
    <source>
        <dbReference type="SAM" id="Phobius"/>
    </source>
</evidence>
<dbReference type="NCBIfam" id="NF033537">
    <property type="entry name" value="lasso_biosyn_B2"/>
    <property type="match status" value="1"/>
</dbReference>
<reference evidence="3 4" key="1">
    <citation type="submission" date="2018-07" db="EMBL/GenBank/DDBJ databases">
        <title>Erythrobacter nanhaiensis sp. nov., a novel member of the genus Erythrobacter isolated from the South China Sea.</title>
        <authorList>
            <person name="Chen X."/>
            <person name="Liu J."/>
        </authorList>
    </citation>
    <scope>NUCLEOTIDE SEQUENCE [LARGE SCALE GENOMIC DNA]</scope>
    <source>
        <strain evidence="3 4">S-5</strain>
    </source>
</reference>